<comment type="similarity">
    <text evidence="1">Belongs to the virb1 family.</text>
</comment>
<dbReference type="SUPFAM" id="SSF53955">
    <property type="entry name" value="Lysozyme-like"/>
    <property type="match status" value="1"/>
</dbReference>
<comment type="caution">
    <text evidence="4">The sequence shown here is derived from an EMBL/GenBank/DDBJ whole genome shotgun (WGS) entry which is preliminary data.</text>
</comment>
<dbReference type="AlphaFoldDB" id="A0A8J7J4D8"/>
<evidence type="ECO:0000259" key="3">
    <source>
        <dbReference type="Pfam" id="PF01464"/>
    </source>
</evidence>
<dbReference type="PROSITE" id="PS51257">
    <property type="entry name" value="PROKAR_LIPOPROTEIN"/>
    <property type="match status" value="1"/>
</dbReference>
<evidence type="ECO:0000256" key="2">
    <source>
        <dbReference type="SAM" id="SignalP"/>
    </source>
</evidence>
<dbReference type="Pfam" id="PF01464">
    <property type="entry name" value="SLT"/>
    <property type="match status" value="1"/>
</dbReference>
<reference evidence="4" key="1">
    <citation type="submission" date="2020-12" db="EMBL/GenBank/DDBJ databases">
        <title>Sedimentitalea sp. nov., isolated from sand in Incheon.</title>
        <authorList>
            <person name="Kim W."/>
        </authorList>
    </citation>
    <scope>NUCLEOTIDE SEQUENCE</scope>
    <source>
        <strain evidence="4">CAU 1593</strain>
    </source>
</reference>
<dbReference type="Proteomes" id="UP000619079">
    <property type="component" value="Unassembled WGS sequence"/>
</dbReference>
<gene>
    <name evidence="4" type="ORF">JF290_18860</name>
</gene>
<dbReference type="InterPro" id="IPR023346">
    <property type="entry name" value="Lysozyme-like_dom_sf"/>
</dbReference>
<evidence type="ECO:0000256" key="1">
    <source>
        <dbReference type="ARBA" id="ARBA00009387"/>
    </source>
</evidence>
<name>A0A8J7J4D8_9RHOB</name>
<keyword evidence="5" id="KW-1185">Reference proteome</keyword>
<feature type="chain" id="PRO_5035286176" evidence="2">
    <location>
        <begin position="24"/>
        <end position="162"/>
    </location>
</feature>
<organism evidence="4 5">
    <name type="scientific">Sedimentitalea arenosa</name>
    <dbReference type="NCBI Taxonomy" id="2798803"/>
    <lineage>
        <taxon>Bacteria</taxon>
        <taxon>Pseudomonadati</taxon>
        <taxon>Pseudomonadota</taxon>
        <taxon>Alphaproteobacteria</taxon>
        <taxon>Rhodobacterales</taxon>
        <taxon>Paracoccaceae</taxon>
        <taxon>Sedimentitalea</taxon>
    </lineage>
</organism>
<proteinExistence type="inferred from homology"/>
<dbReference type="InterPro" id="IPR008258">
    <property type="entry name" value="Transglycosylase_SLT_dom_1"/>
</dbReference>
<keyword evidence="2" id="KW-0732">Signal</keyword>
<accession>A0A8J7J4D8</accession>
<dbReference type="EMBL" id="JAELVR010000016">
    <property type="protein sequence ID" value="MBJ6373585.1"/>
    <property type="molecule type" value="Genomic_DNA"/>
</dbReference>
<feature type="signal peptide" evidence="2">
    <location>
        <begin position="1"/>
        <end position="23"/>
    </location>
</feature>
<dbReference type="CDD" id="cd00254">
    <property type="entry name" value="LT-like"/>
    <property type="match status" value="1"/>
</dbReference>
<evidence type="ECO:0000313" key="5">
    <source>
        <dbReference type="Proteomes" id="UP000619079"/>
    </source>
</evidence>
<protein>
    <submittedName>
        <fullName evidence="4">Lytic transglycosylase domain-containing protein</fullName>
    </submittedName>
</protein>
<feature type="domain" description="Transglycosylase SLT" evidence="3">
    <location>
        <begin position="47"/>
        <end position="139"/>
    </location>
</feature>
<dbReference type="Gene3D" id="1.10.530.10">
    <property type="match status" value="1"/>
</dbReference>
<sequence>MPAYTRRRALALLMIGAATSACATRDIADAPLEPPLYPNETPELRRLINNYADLYEIPRPLVHRLAIRESTHRPHAVNRPYYGLLQILPATARSMGFRGKPNDLLDPETNLKYAGRYLRGAWLLADGSHDTAVKHYSRGYYYEAKRRGMLVETGLVKQTVIE</sequence>
<evidence type="ECO:0000313" key="4">
    <source>
        <dbReference type="EMBL" id="MBJ6373585.1"/>
    </source>
</evidence>